<keyword evidence="2" id="KW-1185">Reference proteome</keyword>
<evidence type="ECO:0000313" key="2">
    <source>
        <dbReference type="Proteomes" id="UP001054837"/>
    </source>
</evidence>
<protein>
    <submittedName>
        <fullName evidence="1">Uncharacterized protein</fullName>
    </submittedName>
</protein>
<dbReference type="EMBL" id="BPLQ01007882">
    <property type="protein sequence ID" value="GIY32912.1"/>
    <property type="molecule type" value="Genomic_DNA"/>
</dbReference>
<reference evidence="1 2" key="1">
    <citation type="submission" date="2021-06" db="EMBL/GenBank/DDBJ databases">
        <title>Caerostris darwini draft genome.</title>
        <authorList>
            <person name="Kono N."/>
            <person name="Arakawa K."/>
        </authorList>
    </citation>
    <scope>NUCLEOTIDE SEQUENCE [LARGE SCALE GENOMIC DNA]</scope>
</reference>
<dbReference type="AlphaFoldDB" id="A0AAV4SKU0"/>
<evidence type="ECO:0000313" key="1">
    <source>
        <dbReference type="EMBL" id="GIY32912.1"/>
    </source>
</evidence>
<dbReference type="Proteomes" id="UP001054837">
    <property type="component" value="Unassembled WGS sequence"/>
</dbReference>
<proteinExistence type="predicted"/>
<accession>A0AAV4SKU0</accession>
<comment type="caution">
    <text evidence="1">The sequence shown here is derived from an EMBL/GenBank/DDBJ whole genome shotgun (WGS) entry which is preliminary data.</text>
</comment>
<organism evidence="1 2">
    <name type="scientific">Caerostris darwini</name>
    <dbReference type="NCBI Taxonomy" id="1538125"/>
    <lineage>
        <taxon>Eukaryota</taxon>
        <taxon>Metazoa</taxon>
        <taxon>Ecdysozoa</taxon>
        <taxon>Arthropoda</taxon>
        <taxon>Chelicerata</taxon>
        <taxon>Arachnida</taxon>
        <taxon>Araneae</taxon>
        <taxon>Araneomorphae</taxon>
        <taxon>Entelegynae</taxon>
        <taxon>Araneoidea</taxon>
        <taxon>Araneidae</taxon>
        <taxon>Caerostris</taxon>
    </lineage>
</organism>
<gene>
    <name evidence="1" type="ORF">CDAR_435131</name>
</gene>
<sequence>MVVFEDLDASIACHQMRELPLSSGGTTRGSKHRQGSPTKYNVAKKCSCYQNHCVSVFGQGVVFKMKTSGDVSFMALIIEELMVDGSGGFALDNP</sequence>
<name>A0AAV4SKU0_9ARAC</name>